<reference evidence="2" key="1">
    <citation type="journal article" date="2022" name="Int. J. Mol. Sci.">
        <title>Draft Genome of Tanacetum Coccineum: Genomic Comparison of Closely Related Tanacetum-Family Plants.</title>
        <authorList>
            <person name="Yamashiro T."/>
            <person name="Shiraishi A."/>
            <person name="Nakayama K."/>
            <person name="Satake H."/>
        </authorList>
    </citation>
    <scope>NUCLEOTIDE SEQUENCE</scope>
</reference>
<feature type="region of interest" description="Disordered" evidence="1">
    <location>
        <begin position="78"/>
        <end position="98"/>
    </location>
</feature>
<organism evidence="2 3">
    <name type="scientific">Tanacetum coccineum</name>
    <dbReference type="NCBI Taxonomy" id="301880"/>
    <lineage>
        <taxon>Eukaryota</taxon>
        <taxon>Viridiplantae</taxon>
        <taxon>Streptophyta</taxon>
        <taxon>Embryophyta</taxon>
        <taxon>Tracheophyta</taxon>
        <taxon>Spermatophyta</taxon>
        <taxon>Magnoliopsida</taxon>
        <taxon>eudicotyledons</taxon>
        <taxon>Gunneridae</taxon>
        <taxon>Pentapetalae</taxon>
        <taxon>asterids</taxon>
        <taxon>campanulids</taxon>
        <taxon>Asterales</taxon>
        <taxon>Asteraceae</taxon>
        <taxon>Asteroideae</taxon>
        <taxon>Anthemideae</taxon>
        <taxon>Anthemidinae</taxon>
        <taxon>Tanacetum</taxon>
    </lineage>
</organism>
<feature type="compositionally biased region" description="Basic and acidic residues" evidence="1">
    <location>
        <begin position="23"/>
        <end position="34"/>
    </location>
</feature>
<name>A0ABQ4YI99_9ASTR</name>
<comment type="caution">
    <text evidence="2">The sequence shown here is derived from an EMBL/GenBank/DDBJ whole genome shotgun (WGS) entry which is preliminary data.</text>
</comment>
<protein>
    <submittedName>
        <fullName evidence="2">Uncharacterized protein</fullName>
    </submittedName>
</protein>
<feature type="compositionally biased region" description="Pro residues" evidence="1">
    <location>
        <begin position="86"/>
        <end position="96"/>
    </location>
</feature>
<feature type="compositionally biased region" description="Polar residues" evidence="1">
    <location>
        <begin position="13"/>
        <end position="22"/>
    </location>
</feature>
<feature type="region of interest" description="Disordered" evidence="1">
    <location>
        <begin position="1"/>
        <end position="42"/>
    </location>
</feature>
<evidence type="ECO:0000313" key="3">
    <source>
        <dbReference type="Proteomes" id="UP001151760"/>
    </source>
</evidence>
<dbReference type="Proteomes" id="UP001151760">
    <property type="component" value="Unassembled WGS sequence"/>
</dbReference>
<evidence type="ECO:0000313" key="2">
    <source>
        <dbReference type="EMBL" id="GJS76617.1"/>
    </source>
</evidence>
<keyword evidence="3" id="KW-1185">Reference proteome</keyword>
<accession>A0ABQ4YI99</accession>
<sequence length="135" mass="14676">MDNNKEHSKGEYITNNMQSARSQNRDDTDGEKPQGIEGTLMLGEGLESWDIEGEPRMYEGNGVCRWWRNEVGGQGFRWDYGEGWKGPPPTPPPPPEFHQEGIVEQRGNLVASVEAGGGGSCDCVAEGSWGGGGVH</sequence>
<dbReference type="EMBL" id="BQNB010010388">
    <property type="protein sequence ID" value="GJS76617.1"/>
    <property type="molecule type" value="Genomic_DNA"/>
</dbReference>
<proteinExistence type="predicted"/>
<reference evidence="2" key="2">
    <citation type="submission" date="2022-01" db="EMBL/GenBank/DDBJ databases">
        <authorList>
            <person name="Yamashiro T."/>
            <person name="Shiraishi A."/>
            <person name="Satake H."/>
            <person name="Nakayama K."/>
        </authorList>
    </citation>
    <scope>NUCLEOTIDE SEQUENCE</scope>
</reference>
<feature type="compositionally biased region" description="Basic and acidic residues" evidence="1">
    <location>
        <begin position="1"/>
        <end position="10"/>
    </location>
</feature>
<evidence type="ECO:0000256" key="1">
    <source>
        <dbReference type="SAM" id="MobiDB-lite"/>
    </source>
</evidence>
<gene>
    <name evidence="2" type="ORF">Tco_0726498</name>
</gene>